<dbReference type="InterPro" id="IPR002931">
    <property type="entry name" value="Transglutaminase-like"/>
</dbReference>
<evidence type="ECO:0000313" key="12">
    <source>
        <dbReference type="Proteomes" id="UP001153620"/>
    </source>
</evidence>
<proteinExistence type="inferred from homology"/>
<dbReference type="GO" id="GO:0003810">
    <property type="term" value="F:protein-glutamine gamma-glutamyltransferase activity"/>
    <property type="evidence" value="ECO:0007669"/>
    <property type="project" value="UniProtKB-EC"/>
</dbReference>
<evidence type="ECO:0000256" key="5">
    <source>
        <dbReference type="ARBA" id="ARBA00023315"/>
    </source>
</evidence>
<evidence type="ECO:0000256" key="9">
    <source>
        <dbReference type="PIRSR" id="PIRSR000459-2"/>
    </source>
</evidence>
<dbReference type="SUPFAM" id="SSF49309">
    <property type="entry name" value="Transglutaminase, two C-terminal domains"/>
    <property type="match status" value="2"/>
</dbReference>
<sequence length="763" mass="87053">MSDSTDFFSSHVPNFWNRRKYRVAAPRMHYVASAANSVSSDILAIERVDLCTARNGKTHRTNRFDVMKREIPKLVIRRGQVFKLLLYCNRPYDIEKDAISLIFSVADVEKPSFGHGTLIAVSLNNRSTDLGKSTEWGASVNSINGDLLEILIKPAANALVTQWKMDIDTKIINNSMSKSYSLPQPFYVLFNPWCREDEVYLEDERARNEYVLSDTTLIWKGTYNRLRPSPWKLGQYERDVLDCALHIIAYVGKVNPSSRGSPTKISRALSAAVNSPDDEGLLLGNWTNDFSGGVAPTKWGGSVEIMQRFYRKRKPVKFAQCWVFAGCLTTIARCIGIPSRIVTNYSSAHDTQASMTVDYFVDDDGKVMEEMGSDSIWNYHVWNEVFMSRPDLNNNDDGMYDGWQAIDATPQEMSDEMYRCGPASVAAVKRGEVLKPYDNKFLYAEVNADKVFWRYAGPGNPLKLIKKDEFGIGHFISTKAIGRWERDDITRTYKFEEKTDEERATMLKALKQANSAFSRYYLNEEFNDVHFNFELKDDIKIGEDFNVELHIKNRSSEKNYTVNGNLIVESIMYTGKNRKEIKSMKFSEVVEPSNDKTVSLEVTFTDYFRKLLDQSAFNIACMASVENTDYEYFAQDDFRVRKPDIKFIFTGKPMHDVAHDIHIRLENPLPIPITKGIFQIEGSGLKEPLILKVPDILPKTVTETRFAYKPSYVGSAKLVAKFTSKEMDDVDGFRVFEVAPKPEDVLMDPIDNDTIISESDIVE</sequence>
<dbReference type="FunFam" id="2.60.40.10:FF:002167">
    <property type="entry name" value="Transglutaminase, isoform B"/>
    <property type="match status" value="1"/>
</dbReference>
<evidence type="ECO:0000256" key="4">
    <source>
        <dbReference type="ARBA" id="ARBA00022837"/>
    </source>
</evidence>
<keyword evidence="12" id="KW-1185">Reference proteome</keyword>
<feature type="binding site" evidence="9">
    <location>
        <position position="497"/>
    </location>
    <ligand>
        <name>Ca(2+)</name>
        <dbReference type="ChEBI" id="CHEBI:29108"/>
    </ligand>
</feature>
<dbReference type="InterPro" id="IPR008958">
    <property type="entry name" value="Transglutaminase_C"/>
</dbReference>
<feature type="binding site" evidence="9">
    <location>
        <position position="447"/>
    </location>
    <ligand>
        <name>Ca(2+)</name>
        <dbReference type="ChEBI" id="CHEBI:29108"/>
    </ligand>
</feature>
<dbReference type="Pfam" id="PF01841">
    <property type="entry name" value="Transglut_core"/>
    <property type="match status" value="1"/>
</dbReference>
<dbReference type="SUPFAM" id="SSF54001">
    <property type="entry name" value="Cysteine proteinases"/>
    <property type="match status" value="1"/>
</dbReference>
<evidence type="ECO:0000259" key="10">
    <source>
        <dbReference type="SMART" id="SM00460"/>
    </source>
</evidence>
<reference evidence="11" key="1">
    <citation type="submission" date="2022-01" db="EMBL/GenBank/DDBJ databases">
        <authorList>
            <person name="King R."/>
        </authorList>
    </citation>
    <scope>NUCLEOTIDE SEQUENCE</scope>
</reference>
<evidence type="ECO:0000256" key="8">
    <source>
        <dbReference type="PIRSR" id="PIRSR000459-1"/>
    </source>
</evidence>
<evidence type="ECO:0000256" key="7">
    <source>
        <dbReference type="ARBA" id="ARBA00051843"/>
    </source>
</evidence>
<dbReference type="OrthoDB" id="437511at2759"/>
<evidence type="ECO:0000256" key="6">
    <source>
        <dbReference type="ARBA" id="ARBA00024222"/>
    </source>
</evidence>
<feature type="binding site" evidence="9">
    <location>
        <position position="449"/>
    </location>
    <ligand>
        <name>Ca(2+)</name>
        <dbReference type="ChEBI" id="CHEBI:29108"/>
    </ligand>
</feature>
<dbReference type="Pfam" id="PF00868">
    <property type="entry name" value="Transglut_N"/>
    <property type="match status" value="1"/>
</dbReference>
<dbReference type="SMART" id="SM00460">
    <property type="entry name" value="TGc"/>
    <property type="match status" value="1"/>
</dbReference>
<dbReference type="InterPro" id="IPR023608">
    <property type="entry name" value="Transglutaminase_animal"/>
</dbReference>
<dbReference type="Gene3D" id="2.60.40.10">
    <property type="entry name" value="Immunoglobulins"/>
    <property type="match status" value="3"/>
</dbReference>
<feature type="domain" description="Transglutaminase-like" evidence="10">
    <location>
        <begin position="313"/>
        <end position="410"/>
    </location>
</feature>
<comment type="cofactor">
    <cofactor evidence="9">
        <name>Ca(2+)</name>
        <dbReference type="ChEBI" id="CHEBI:29108"/>
    </cofactor>
    <text evidence="9">Binds 1 Ca(2+) ion per subunit.</text>
</comment>
<comment type="similarity">
    <text evidence="1">Belongs to the transglutaminase superfamily. Transglutaminase family.</text>
</comment>
<dbReference type="PIRSF" id="PIRSF000459">
    <property type="entry name" value="TGM_EBP42"/>
    <property type="match status" value="1"/>
</dbReference>
<dbReference type="EMBL" id="OU895878">
    <property type="protein sequence ID" value="CAG9805167.1"/>
    <property type="molecule type" value="Genomic_DNA"/>
</dbReference>
<dbReference type="Pfam" id="PF00927">
    <property type="entry name" value="Transglut_C"/>
    <property type="match status" value="1"/>
</dbReference>
<dbReference type="InterPro" id="IPR001102">
    <property type="entry name" value="Transglutaminase_N"/>
</dbReference>
<gene>
    <name evidence="11" type="ORF">CHIRRI_LOCUS8044</name>
</gene>
<dbReference type="FunFam" id="3.90.260.10:FF:000001">
    <property type="entry name" value="Protein-glutamine gamma-glutamyltransferase 2"/>
    <property type="match status" value="1"/>
</dbReference>
<keyword evidence="3 9" id="KW-0479">Metal-binding</keyword>
<evidence type="ECO:0000256" key="3">
    <source>
        <dbReference type="ARBA" id="ARBA00022723"/>
    </source>
</evidence>
<dbReference type="InterPro" id="IPR038765">
    <property type="entry name" value="Papain-like_cys_pep_sf"/>
</dbReference>
<dbReference type="SUPFAM" id="SSF81296">
    <property type="entry name" value="E set domains"/>
    <property type="match status" value="1"/>
</dbReference>
<keyword evidence="5" id="KW-0012">Acyltransferase</keyword>
<keyword evidence="2" id="KW-0808">Transferase</keyword>
<dbReference type="PANTHER" id="PTHR11590">
    <property type="entry name" value="PROTEIN-GLUTAMINE GAMMA-GLUTAMYLTRANSFERASE"/>
    <property type="match status" value="1"/>
</dbReference>
<feature type="binding site" evidence="9">
    <location>
        <position position="502"/>
    </location>
    <ligand>
        <name>Ca(2+)</name>
        <dbReference type="ChEBI" id="CHEBI:29108"/>
    </ligand>
</feature>
<feature type="active site" evidence="8">
    <location>
        <position position="407"/>
    </location>
</feature>
<evidence type="ECO:0000256" key="2">
    <source>
        <dbReference type="ARBA" id="ARBA00022679"/>
    </source>
</evidence>
<feature type="active site" evidence="8">
    <location>
        <position position="321"/>
    </location>
</feature>
<dbReference type="FunFam" id="2.60.40.10:FF:000090">
    <property type="entry name" value="Protein-glutamine gamma-glutamyltransferase 2"/>
    <property type="match status" value="1"/>
</dbReference>
<dbReference type="FunFam" id="2.60.40.10:FF:000171">
    <property type="entry name" value="protein-glutamine gamma-glutamyltransferase 6"/>
    <property type="match status" value="1"/>
</dbReference>
<dbReference type="AlphaFoldDB" id="A0A9N9RUH6"/>
<dbReference type="PANTHER" id="PTHR11590:SF69">
    <property type="entry name" value="RE08173P"/>
    <property type="match status" value="1"/>
</dbReference>
<protein>
    <recommendedName>
        <fullName evidence="6">protein-glutamine gamma-glutamyltransferase</fullName>
        <ecNumber evidence="6">2.3.2.13</ecNumber>
    </recommendedName>
</protein>
<name>A0A9N9RUH6_9DIPT</name>
<dbReference type="InterPro" id="IPR036238">
    <property type="entry name" value="Transglutaminase_C_sf"/>
</dbReference>
<evidence type="ECO:0000313" key="11">
    <source>
        <dbReference type="EMBL" id="CAG9805167.1"/>
    </source>
</evidence>
<dbReference type="GO" id="GO:0046872">
    <property type="term" value="F:metal ion binding"/>
    <property type="evidence" value="ECO:0007669"/>
    <property type="project" value="UniProtKB-KW"/>
</dbReference>
<dbReference type="InterPro" id="IPR050779">
    <property type="entry name" value="Transglutaminase"/>
</dbReference>
<keyword evidence="4 9" id="KW-0106">Calcium</keyword>
<dbReference type="Proteomes" id="UP001153620">
    <property type="component" value="Chromosome 2"/>
</dbReference>
<dbReference type="InterPro" id="IPR014756">
    <property type="entry name" value="Ig_E-set"/>
</dbReference>
<evidence type="ECO:0000256" key="1">
    <source>
        <dbReference type="ARBA" id="ARBA00005968"/>
    </source>
</evidence>
<reference evidence="11" key="2">
    <citation type="submission" date="2022-10" db="EMBL/GenBank/DDBJ databases">
        <authorList>
            <consortium name="ENA_rothamsted_submissions"/>
            <consortium name="culmorum"/>
            <person name="King R."/>
        </authorList>
    </citation>
    <scope>NUCLEOTIDE SEQUENCE</scope>
</reference>
<dbReference type="Gene3D" id="3.90.260.10">
    <property type="entry name" value="Transglutaminase-like"/>
    <property type="match status" value="1"/>
</dbReference>
<dbReference type="InterPro" id="IPR036985">
    <property type="entry name" value="Transglutaminase-like_sf"/>
</dbReference>
<feature type="active site" evidence="8">
    <location>
        <position position="380"/>
    </location>
</feature>
<dbReference type="EC" id="2.3.2.13" evidence="6"/>
<comment type="catalytic activity">
    <reaction evidence="7">
        <text>L-glutaminyl-[protein] + L-lysyl-[protein] = [protein]-L-lysyl-N(6)-5-L-glutamyl-[protein] + NH4(+)</text>
        <dbReference type="Rhea" id="RHEA:54816"/>
        <dbReference type="Rhea" id="RHEA-COMP:9752"/>
        <dbReference type="Rhea" id="RHEA-COMP:10207"/>
        <dbReference type="Rhea" id="RHEA-COMP:14005"/>
        <dbReference type="ChEBI" id="CHEBI:28938"/>
        <dbReference type="ChEBI" id="CHEBI:29969"/>
        <dbReference type="ChEBI" id="CHEBI:30011"/>
        <dbReference type="ChEBI" id="CHEBI:138370"/>
        <dbReference type="EC" id="2.3.2.13"/>
    </reaction>
</comment>
<organism evidence="11 12">
    <name type="scientific">Chironomus riparius</name>
    <dbReference type="NCBI Taxonomy" id="315576"/>
    <lineage>
        <taxon>Eukaryota</taxon>
        <taxon>Metazoa</taxon>
        <taxon>Ecdysozoa</taxon>
        <taxon>Arthropoda</taxon>
        <taxon>Hexapoda</taxon>
        <taxon>Insecta</taxon>
        <taxon>Pterygota</taxon>
        <taxon>Neoptera</taxon>
        <taxon>Endopterygota</taxon>
        <taxon>Diptera</taxon>
        <taxon>Nematocera</taxon>
        <taxon>Chironomoidea</taxon>
        <taxon>Chironomidae</taxon>
        <taxon>Chironominae</taxon>
        <taxon>Chironomus</taxon>
    </lineage>
</organism>
<dbReference type="InterPro" id="IPR013783">
    <property type="entry name" value="Ig-like_fold"/>
</dbReference>
<accession>A0A9N9RUH6</accession>